<accession>A0A444ZGN9</accession>
<evidence type="ECO:0000313" key="3">
    <source>
        <dbReference type="Proteomes" id="UP000289738"/>
    </source>
</evidence>
<proteinExistence type="predicted"/>
<organism evidence="2 3">
    <name type="scientific">Arachis hypogaea</name>
    <name type="common">Peanut</name>
    <dbReference type="NCBI Taxonomy" id="3818"/>
    <lineage>
        <taxon>Eukaryota</taxon>
        <taxon>Viridiplantae</taxon>
        <taxon>Streptophyta</taxon>
        <taxon>Embryophyta</taxon>
        <taxon>Tracheophyta</taxon>
        <taxon>Spermatophyta</taxon>
        <taxon>Magnoliopsida</taxon>
        <taxon>eudicotyledons</taxon>
        <taxon>Gunneridae</taxon>
        <taxon>Pentapetalae</taxon>
        <taxon>rosids</taxon>
        <taxon>fabids</taxon>
        <taxon>Fabales</taxon>
        <taxon>Fabaceae</taxon>
        <taxon>Papilionoideae</taxon>
        <taxon>50 kb inversion clade</taxon>
        <taxon>dalbergioids sensu lato</taxon>
        <taxon>Dalbergieae</taxon>
        <taxon>Pterocarpus clade</taxon>
        <taxon>Arachis</taxon>
    </lineage>
</organism>
<evidence type="ECO:0000256" key="1">
    <source>
        <dbReference type="SAM" id="MobiDB-lite"/>
    </source>
</evidence>
<sequence>MYRKPRYNIIREPPKDVETNAKIEETMVGSMTRGAQISRGQPRDRAPPFSSSSNRASASRINEPFHAPRNDKRLALSTTVDDPQNPTECTETWHHDKVADHELEDEDYDPEADEVPSFEDYIDGLFAVQEAEGPNNDKERKDTDYWNVTTIKDGVRKEARLSVKEAIALPPTTKIILPFNKELQLIGQAARLFSGFLGILGADYSNFPICEES</sequence>
<name>A0A444ZGN9_ARAHY</name>
<feature type="compositionally biased region" description="Low complexity" evidence="1">
    <location>
        <begin position="50"/>
        <end position="60"/>
    </location>
</feature>
<gene>
    <name evidence="2" type="ORF">Ahy_B04g070387</name>
</gene>
<protein>
    <submittedName>
        <fullName evidence="2">Uncharacterized protein</fullName>
    </submittedName>
</protein>
<comment type="caution">
    <text evidence="2">The sequence shown here is derived from an EMBL/GenBank/DDBJ whole genome shotgun (WGS) entry which is preliminary data.</text>
</comment>
<evidence type="ECO:0000313" key="2">
    <source>
        <dbReference type="EMBL" id="RYR13334.1"/>
    </source>
</evidence>
<dbReference type="Proteomes" id="UP000289738">
    <property type="component" value="Chromosome B04"/>
</dbReference>
<keyword evidence="3" id="KW-1185">Reference proteome</keyword>
<feature type="region of interest" description="Disordered" evidence="1">
    <location>
        <begin position="27"/>
        <end position="90"/>
    </location>
</feature>
<dbReference type="EMBL" id="SDMP01000014">
    <property type="protein sequence ID" value="RYR13334.1"/>
    <property type="molecule type" value="Genomic_DNA"/>
</dbReference>
<reference evidence="2 3" key="1">
    <citation type="submission" date="2019-01" db="EMBL/GenBank/DDBJ databases">
        <title>Sequencing of cultivated peanut Arachis hypogaea provides insights into genome evolution and oil improvement.</title>
        <authorList>
            <person name="Chen X."/>
        </authorList>
    </citation>
    <scope>NUCLEOTIDE SEQUENCE [LARGE SCALE GENOMIC DNA]</scope>
    <source>
        <strain evidence="3">cv. Fuhuasheng</strain>
        <tissue evidence="2">Leaves</tissue>
    </source>
</reference>
<feature type="compositionally biased region" description="Polar residues" evidence="1">
    <location>
        <begin position="76"/>
        <end position="90"/>
    </location>
</feature>
<dbReference type="AlphaFoldDB" id="A0A444ZGN9"/>